<evidence type="ECO:0000256" key="5">
    <source>
        <dbReference type="SAM" id="MobiDB-lite"/>
    </source>
</evidence>
<feature type="repeat" description="WD" evidence="4">
    <location>
        <begin position="166"/>
        <end position="207"/>
    </location>
</feature>
<keyword evidence="2" id="KW-0677">Repeat</keyword>
<dbReference type="InterPro" id="IPR051179">
    <property type="entry name" value="WD_repeat_multifunction"/>
</dbReference>
<gene>
    <name evidence="6" type="ORF">TCIL3000_5_4640</name>
</gene>
<dbReference type="Gene3D" id="2.130.10.10">
    <property type="entry name" value="YVTN repeat-like/Quinoprotein amine dehydrogenase"/>
    <property type="match status" value="2"/>
</dbReference>
<evidence type="ECO:0000256" key="2">
    <source>
        <dbReference type="ARBA" id="ARBA00022737"/>
    </source>
</evidence>
<keyword evidence="3" id="KW-0689">Ribosomal protein</keyword>
<keyword evidence="3" id="KW-0687">Ribonucleoprotein</keyword>
<reference evidence="6" key="1">
    <citation type="journal article" date="2012" name="Proc. Natl. Acad. Sci. U.S.A.">
        <title>Antigenic diversity is generated by distinct evolutionary mechanisms in African trypanosome species.</title>
        <authorList>
            <person name="Jackson A.P."/>
            <person name="Berry A."/>
            <person name="Aslett M."/>
            <person name="Allison H.C."/>
            <person name="Burton P."/>
            <person name="Vavrova-Anderson J."/>
            <person name="Brown R."/>
            <person name="Browne H."/>
            <person name="Corton N."/>
            <person name="Hauser H."/>
            <person name="Gamble J."/>
            <person name="Gilderthorp R."/>
            <person name="Marcello L."/>
            <person name="McQuillan J."/>
            <person name="Otto T.D."/>
            <person name="Quail M.A."/>
            <person name="Sanders M.J."/>
            <person name="van Tonder A."/>
            <person name="Ginger M.L."/>
            <person name="Field M.C."/>
            <person name="Barry J.D."/>
            <person name="Hertz-Fowler C."/>
            <person name="Berriman M."/>
        </authorList>
    </citation>
    <scope>NUCLEOTIDE SEQUENCE</scope>
    <source>
        <strain evidence="6">IL3000</strain>
    </source>
</reference>
<evidence type="ECO:0000256" key="1">
    <source>
        <dbReference type="ARBA" id="ARBA00022574"/>
    </source>
</evidence>
<accession>G0UM53</accession>
<dbReference type="InterPro" id="IPR015943">
    <property type="entry name" value="WD40/YVTN_repeat-like_dom_sf"/>
</dbReference>
<dbReference type="GO" id="GO:0005840">
    <property type="term" value="C:ribosome"/>
    <property type="evidence" value="ECO:0007669"/>
    <property type="project" value="UniProtKB-KW"/>
</dbReference>
<proteinExistence type="predicted"/>
<sequence length="476" mass="50387">MEGEVAAADTVQGDLIDLDDPGNEIVDEDKLAEISADDNDSDDLTLRDNGTGESLLRHARKRRAQADAHNEENSDDYEDVGNSDGEVGDEEGVDDPNVEDLNEVPDCEPQRDDALTVFAAREAAPVHAIATHPKIPGVFVASGQSDEVYVLQLVGEGTLNVNCILREPHTDTISILAFSPDGSLLASGGLDGVIAIWSTATWELQHSLRELSGELLTLLWHPSGLVLVGGAEDGQAAMWNVKKGSLAMYFAGHSGSVACAAWTPCYKRLVTGGGDGNIAIFSPRTGQQEAYIAKGLSPDRAPVTALCCLGDINGVSATEEYDDRCVAGCADGTLHVVSLNTGRVVASMQEVHTQAIETLQTNMGADGVVASVPQLLLSSSCDCKVVVWSTVGLTPRTVIHVGESVVPAVWVRSSLVVAGCSDGEVKVWDGRSQQQEPLKRLMGHRRMVLSIAVAEELGIVASASDDGTVRLFRLAI</sequence>
<name>G0UM53_TRYCI</name>
<dbReference type="InterPro" id="IPR019775">
    <property type="entry name" value="WD40_repeat_CS"/>
</dbReference>
<keyword evidence="1 4" id="KW-0853">WD repeat</keyword>
<dbReference type="PANTHER" id="PTHR19857">
    <property type="entry name" value="MITOCHONDRIAL DIVISION PROTEIN 1-RELATED"/>
    <property type="match status" value="1"/>
</dbReference>
<dbReference type="EMBL" id="HE575318">
    <property type="protein sequence ID" value="CCC90716.1"/>
    <property type="molecule type" value="Genomic_DNA"/>
</dbReference>
<feature type="compositionally biased region" description="Acidic residues" evidence="5">
    <location>
        <begin position="16"/>
        <end position="27"/>
    </location>
</feature>
<evidence type="ECO:0000256" key="3">
    <source>
        <dbReference type="ARBA" id="ARBA00022980"/>
    </source>
</evidence>
<dbReference type="CDD" id="cd00200">
    <property type="entry name" value="WD40"/>
    <property type="match status" value="1"/>
</dbReference>
<feature type="region of interest" description="Disordered" evidence="5">
    <location>
        <begin position="1"/>
        <end position="105"/>
    </location>
</feature>
<dbReference type="PROSITE" id="PS00678">
    <property type="entry name" value="WD_REPEATS_1"/>
    <property type="match status" value="1"/>
</dbReference>
<dbReference type="InterPro" id="IPR001680">
    <property type="entry name" value="WD40_rpt"/>
</dbReference>
<dbReference type="AlphaFoldDB" id="G0UM53"/>
<dbReference type="Pfam" id="PF00400">
    <property type="entry name" value="WD40"/>
    <property type="match status" value="3"/>
</dbReference>
<organism evidence="6">
    <name type="scientific">Trypanosoma congolense (strain IL3000)</name>
    <dbReference type="NCBI Taxonomy" id="1068625"/>
    <lineage>
        <taxon>Eukaryota</taxon>
        <taxon>Discoba</taxon>
        <taxon>Euglenozoa</taxon>
        <taxon>Kinetoplastea</taxon>
        <taxon>Metakinetoplastina</taxon>
        <taxon>Trypanosomatida</taxon>
        <taxon>Trypanosomatidae</taxon>
        <taxon>Trypanosoma</taxon>
        <taxon>Nannomonas</taxon>
    </lineage>
</organism>
<dbReference type="InterPro" id="IPR036322">
    <property type="entry name" value="WD40_repeat_dom_sf"/>
</dbReference>
<feature type="compositionally biased region" description="Acidic residues" evidence="5">
    <location>
        <begin position="73"/>
        <end position="105"/>
    </location>
</feature>
<feature type="repeat" description="WD" evidence="4">
    <location>
        <begin position="208"/>
        <end position="249"/>
    </location>
</feature>
<dbReference type="PROSITE" id="PS50294">
    <property type="entry name" value="WD_REPEATS_REGION"/>
    <property type="match status" value="2"/>
</dbReference>
<evidence type="ECO:0000313" key="6">
    <source>
        <dbReference type="EMBL" id="CCC90716.1"/>
    </source>
</evidence>
<dbReference type="PROSITE" id="PS50082">
    <property type="entry name" value="WD_REPEATS_2"/>
    <property type="match status" value="4"/>
</dbReference>
<dbReference type="SUPFAM" id="SSF50978">
    <property type="entry name" value="WD40 repeat-like"/>
    <property type="match status" value="1"/>
</dbReference>
<feature type="repeat" description="WD" evidence="4">
    <location>
        <begin position="250"/>
        <end position="291"/>
    </location>
</feature>
<protein>
    <submittedName>
        <fullName evidence="6">Uncharacterized protein TCIL3000_5_4640</fullName>
    </submittedName>
</protein>
<evidence type="ECO:0000256" key="4">
    <source>
        <dbReference type="PROSITE-ProRule" id="PRU00221"/>
    </source>
</evidence>
<feature type="repeat" description="WD" evidence="4">
    <location>
        <begin position="441"/>
        <end position="476"/>
    </location>
</feature>
<dbReference type="PANTHER" id="PTHR19857:SF8">
    <property type="entry name" value="ANGIO-ASSOCIATED MIGRATORY CELL PROTEIN"/>
    <property type="match status" value="1"/>
</dbReference>
<dbReference type="VEuPathDB" id="TriTrypDB:TcIL3000_5_4640"/>
<dbReference type="SMART" id="SM00320">
    <property type="entry name" value="WD40"/>
    <property type="match status" value="7"/>
</dbReference>